<dbReference type="RefSeq" id="XP_040665023.1">
    <property type="nucleotide sequence ID" value="XM_040818265.1"/>
</dbReference>
<accession>A0A1L9PCL0</accession>
<sequence>MATQPFKVIIIGAGLAGSLLANGLLNNNIRFTIYERDSVHSKREGYQIRLGDSAVRGFKACLSESLAGAIIGKFGQSATSGPTAPCLYTTEFQPVLDLTRLPTYSRSFAINRVVLRDLLVSPVAQGGNVQYGKSFSGYEVVLDEATGRELVRVSFSDGSVDECDVLIGADGSSSRVNAAVGVNNLVNLDSHWSFLSKGSLPQDRLDRLPTQLQKGPILVFANGVSFFYALYLPHKGTSNSGEGMEYNASEASFYWGLNVPKSHATQYTDSAEIPDRLQFCQDIMRDWAPELKSLVSIGREDDHSSEITVVPLRASFQPEQNWRERFQTAPGERRQSKGHPRVWLLGDAIHAMQPNRGMGGNQAMHDCAELLPYLIELNDITAAEGRAPTLEEVSVRCTKYEDQMMQRAFSWVRKSGGTSMPALDFDGILGKYITFIGRLLIPVIWVVLWPFLRKPNEKVAW</sequence>
<evidence type="ECO:0000256" key="2">
    <source>
        <dbReference type="ARBA" id="ARBA00022630"/>
    </source>
</evidence>
<dbReference type="OrthoDB" id="47494at2759"/>
<evidence type="ECO:0000313" key="8">
    <source>
        <dbReference type="EMBL" id="OJI99260.1"/>
    </source>
</evidence>
<comment type="cofactor">
    <cofactor evidence="1">
        <name>FAD</name>
        <dbReference type="ChEBI" id="CHEBI:57692"/>
    </cofactor>
</comment>
<dbReference type="InterPro" id="IPR002938">
    <property type="entry name" value="FAD-bd"/>
</dbReference>
<dbReference type="PRINTS" id="PR00420">
    <property type="entry name" value="RNGMNOXGNASE"/>
</dbReference>
<keyword evidence="4" id="KW-0560">Oxidoreductase</keyword>
<dbReference type="VEuPathDB" id="FungiDB:ASPVEDRAFT_882512"/>
<proteinExistence type="predicted"/>
<gene>
    <name evidence="8" type="ORF">ASPVEDRAFT_882512</name>
</gene>
<keyword evidence="5" id="KW-0503">Monooxygenase</keyword>
<evidence type="ECO:0000256" key="4">
    <source>
        <dbReference type="ARBA" id="ARBA00023002"/>
    </source>
</evidence>
<dbReference type="GeneID" id="63733776"/>
<dbReference type="GO" id="GO:0004497">
    <property type="term" value="F:monooxygenase activity"/>
    <property type="evidence" value="ECO:0007669"/>
    <property type="project" value="UniProtKB-KW"/>
</dbReference>
<dbReference type="AlphaFoldDB" id="A0A1L9PCL0"/>
<keyword evidence="6" id="KW-0812">Transmembrane</keyword>
<dbReference type="Pfam" id="PF01494">
    <property type="entry name" value="FAD_binding_3"/>
    <property type="match status" value="1"/>
</dbReference>
<dbReference type="SUPFAM" id="SSF51905">
    <property type="entry name" value="FAD/NAD(P)-binding domain"/>
    <property type="match status" value="1"/>
</dbReference>
<keyword evidence="2" id="KW-0285">Flavoprotein</keyword>
<feature type="domain" description="FAD-binding" evidence="7">
    <location>
        <begin position="335"/>
        <end position="384"/>
    </location>
</feature>
<keyword evidence="3" id="KW-0274">FAD</keyword>
<dbReference type="Gene3D" id="3.50.50.60">
    <property type="entry name" value="FAD/NAD(P)-binding domain"/>
    <property type="match status" value="1"/>
</dbReference>
<evidence type="ECO:0000256" key="3">
    <source>
        <dbReference type="ARBA" id="ARBA00022827"/>
    </source>
</evidence>
<dbReference type="EMBL" id="KV878126">
    <property type="protein sequence ID" value="OJI99260.1"/>
    <property type="molecule type" value="Genomic_DNA"/>
</dbReference>
<evidence type="ECO:0000259" key="7">
    <source>
        <dbReference type="Pfam" id="PF01494"/>
    </source>
</evidence>
<evidence type="ECO:0000256" key="6">
    <source>
        <dbReference type="SAM" id="Phobius"/>
    </source>
</evidence>
<evidence type="ECO:0000256" key="1">
    <source>
        <dbReference type="ARBA" id="ARBA00001974"/>
    </source>
</evidence>
<keyword evidence="6" id="KW-0472">Membrane</keyword>
<feature type="transmembrane region" description="Helical" evidence="6">
    <location>
        <begin position="432"/>
        <end position="452"/>
    </location>
</feature>
<evidence type="ECO:0000256" key="5">
    <source>
        <dbReference type="ARBA" id="ARBA00023033"/>
    </source>
</evidence>
<dbReference type="PANTHER" id="PTHR47178:SF5">
    <property type="entry name" value="FAD-BINDING DOMAIN-CONTAINING PROTEIN"/>
    <property type="match status" value="1"/>
</dbReference>
<dbReference type="STRING" id="1036611.A0A1L9PCL0"/>
<protein>
    <recommendedName>
        <fullName evidence="7">FAD-binding domain-containing protein</fullName>
    </recommendedName>
</protein>
<evidence type="ECO:0000313" key="9">
    <source>
        <dbReference type="Proteomes" id="UP000184073"/>
    </source>
</evidence>
<dbReference type="InterPro" id="IPR036188">
    <property type="entry name" value="FAD/NAD-bd_sf"/>
</dbReference>
<dbReference type="PANTHER" id="PTHR47178">
    <property type="entry name" value="MONOOXYGENASE, FAD-BINDING"/>
    <property type="match status" value="1"/>
</dbReference>
<name>A0A1L9PCL0_ASPVE</name>
<reference evidence="9" key="1">
    <citation type="journal article" date="2017" name="Genome Biol.">
        <title>Comparative genomics reveals high biological diversity and specific adaptations in the industrially and medically important fungal genus Aspergillus.</title>
        <authorList>
            <person name="de Vries R.P."/>
            <person name="Riley R."/>
            <person name="Wiebenga A."/>
            <person name="Aguilar-Osorio G."/>
            <person name="Amillis S."/>
            <person name="Uchima C.A."/>
            <person name="Anderluh G."/>
            <person name="Asadollahi M."/>
            <person name="Askin M."/>
            <person name="Barry K."/>
            <person name="Battaglia E."/>
            <person name="Bayram O."/>
            <person name="Benocci T."/>
            <person name="Braus-Stromeyer S.A."/>
            <person name="Caldana C."/>
            <person name="Canovas D."/>
            <person name="Cerqueira G.C."/>
            <person name="Chen F."/>
            <person name="Chen W."/>
            <person name="Choi C."/>
            <person name="Clum A."/>
            <person name="Dos Santos R.A."/>
            <person name="Damasio A.R."/>
            <person name="Diallinas G."/>
            <person name="Emri T."/>
            <person name="Fekete E."/>
            <person name="Flipphi M."/>
            <person name="Freyberg S."/>
            <person name="Gallo A."/>
            <person name="Gournas C."/>
            <person name="Habgood R."/>
            <person name="Hainaut M."/>
            <person name="Harispe M.L."/>
            <person name="Henrissat B."/>
            <person name="Hilden K.S."/>
            <person name="Hope R."/>
            <person name="Hossain A."/>
            <person name="Karabika E."/>
            <person name="Karaffa L."/>
            <person name="Karanyi Z."/>
            <person name="Krasevec N."/>
            <person name="Kuo A."/>
            <person name="Kusch H."/>
            <person name="LaButti K."/>
            <person name="Lagendijk E.L."/>
            <person name="Lapidus A."/>
            <person name="Levasseur A."/>
            <person name="Lindquist E."/>
            <person name="Lipzen A."/>
            <person name="Logrieco A.F."/>
            <person name="MacCabe A."/>
            <person name="Maekelae M.R."/>
            <person name="Malavazi I."/>
            <person name="Melin P."/>
            <person name="Meyer V."/>
            <person name="Mielnichuk N."/>
            <person name="Miskei M."/>
            <person name="Molnar A.P."/>
            <person name="Mule G."/>
            <person name="Ngan C.Y."/>
            <person name="Orejas M."/>
            <person name="Orosz E."/>
            <person name="Ouedraogo J.P."/>
            <person name="Overkamp K.M."/>
            <person name="Park H.-S."/>
            <person name="Perrone G."/>
            <person name="Piumi F."/>
            <person name="Punt P.J."/>
            <person name="Ram A.F."/>
            <person name="Ramon A."/>
            <person name="Rauscher S."/>
            <person name="Record E."/>
            <person name="Riano-Pachon D.M."/>
            <person name="Robert V."/>
            <person name="Roehrig J."/>
            <person name="Ruller R."/>
            <person name="Salamov A."/>
            <person name="Salih N.S."/>
            <person name="Samson R.A."/>
            <person name="Sandor E."/>
            <person name="Sanguinetti M."/>
            <person name="Schuetze T."/>
            <person name="Sepcic K."/>
            <person name="Shelest E."/>
            <person name="Sherlock G."/>
            <person name="Sophianopoulou V."/>
            <person name="Squina F.M."/>
            <person name="Sun H."/>
            <person name="Susca A."/>
            <person name="Todd R.B."/>
            <person name="Tsang A."/>
            <person name="Unkles S.E."/>
            <person name="van de Wiele N."/>
            <person name="van Rossen-Uffink D."/>
            <person name="Oliveira J.V."/>
            <person name="Vesth T.C."/>
            <person name="Visser J."/>
            <person name="Yu J.-H."/>
            <person name="Zhou M."/>
            <person name="Andersen M.R."/>
            <person name="Archer D.B."/>
            <person name="Baker S.E."/>
            <person name="Benoit I."/>
            <person name="Brakhage A.A."/>
            <person name="Braus G.H."/>
            <person name="Fischer R."/>
            <person name="Frisvad J.C."/>
            <person name="Goldman G.H."/>
            <person name="Houbraken J."/>
            <person name="Oakley B."/>
            <person name="Pocsi I."/>
            <person name="Scazzocchio C."/>
            <person name="Seiboth B."/>
            <person name="vanKuyk P.A."/>
            <person name="Wortman J."/>
            <person name="Dyer P.S."/>
            <person name="Grigoriev I.V."/>
        </authorList>
    </citation>
    <scope>NUCLEOTIDE SEQUENCE [LARGE SCALE GENOMIC DNA]</scope>
    <source>
        <strain evidence="9">CBS 583.65</strain>
    </source>
</reference>
<keyword evidence="9" id="KW-1185">Reference proteome</keyword>
<organism evidence="8 9">
    <name type="scientific">Aspergillus versicolor CBS 583.65</name>
    <dbReference type="NCBI Taxonomy" id="1036611"/>
    <lineage>
        <taxon>Eukaryota</taxon>
        <taxon>Fungi</taxon>
        <taxon>Dikarya</taxon>
        <taxon>Ascomycota</taxon>
        <taxon>Pezizomycotina</taxon>
        <taxon>Eurotiomycetes</taxon>
        <taxon>Eurotiomycetidae</taxon>
        <taxon>Eurotiales</taxon>
        <taxon>Aspergillaceae</taxon>
        <taxon>Aspergillus</taxon>
        <taxon>Aspergillus subgen. Nidulantes</taxon>
    </lineage>
</organism>
<dbReference type="Proteomes" id="UP000184073">
    <property type="component" value="Unassembled WGS sequence"/>
</dbReference>
<dbReference type="GO" id="GO:0071949">
    <property type="term" value="F:FAD binding"/>
    <property type="evidence" value="ECO:0007669"/>
    <property type="project" value="InterPro"/>
</dbReference>
<keyword evidence="6" id="KW-1133">Transmembrane helix</keyword>